<dbReference type="InterPro" id="IPR019038">
    <property type="entry name" value="POLD3"/>
</dbReference>
<dbReference type="PANTHER" id="PTHR17598">
    <property type="entry name" value="DNA POLYMERASE DELTA SUBUNIT 3"/>
    <property type="match status" value="1"/>
</dbReference>
<feature type="compositionally biased region" description="Basic residues" evidence="5">
    <location>
        <begin position="315"/>
        <end position="324"/>
    </location>
</feature>
<evidence type="ECO:0000313" key="7">
    <source>
        <dbReference type="Proteomes" id="UP000789570"/>
    </source>
</evidence>
<dbReference type="AlphaFoldDB" id="A0A9N9HAX4"/>
<dbReference type="EMBL" id="CAJVPQ010005464">
    <property type="protein sequence ID" value="CAG8670543.1"/>
    <property type="molecule type" value="Genomic_DNA"/>
</dbReference>
<feature type="compositionally biased region" description="Polar residues" evidence="5">
    <location>
        <begin position="159"/>
        <end position="172"/>
    </location>
</feature>
<gene>
    <name evidence="6" type="ORF">FCALED_LOCUS11999</name>
</gene>
<dbReference type="GO" id="GO:0043625">
    <property type="term" value="C:delta DNA polymerase complex"/>
    <property type="evidence" value="ECO:0007669"/>
    <property type="project" value="InterPro"/>
</dbReference>
<feature type="compositionally biased region" description="Polar residues" evidence="5">
    <location>
        <begin position="128"/>
        <end position="150"/>
    </location>
</feature>
<evidence type="ECO:0000256" key="5">
    <source>
        <dbReference type="SAM" id="MobiDB-lite"/>
    </source>
</evidence>
<feature type="compositionally biased region" description="Basic and acidic residues" evidence="5">
    <location>
        <begin position="224"/>
        <end position="239"/>
    </location>
</feature>
<dbReference type="PANTHER" id="PTHR17598:SF13">
    <property type="entry name" value="DNA POLYMERASE DELTA SUBUNIT 3"/>
    <property type="match status" value="1"/>
</dbReference>
<name>A0A9N9HAX4_9GLOM</name>
<evidence type="ECO:0000256" key="4">
    <source>
        <dbReference type="ARBA" id="ARBA00023242"/>
    </source>
</evidence>
<feature type="region of interest" description="Disordered" evidence="5">
    <location>
        <begin position="121"/>
        <end position="172"/>
    </location>
</feature>
<protein>
    <recommendedName>
        <fullName evidence="2">DNA polymerase delta subunit 3</fullName>
    </recommendedName>
</protein>
<dbReference type="GO" id="GO:0006297">
    <property type="term" value="P:nucleotide-excision repair, DNA gap filling"/>
    <property type="evidence" value="ECO:0007669"/>
    <property type="project" value="TreeGrafter"/>
</dbReference>
<dbReference type="GO" id="GO:0003887">
    <property type="term" value="F:DNA-directed DNA polymerase activity"/>
    <property type="evidence" value="ECO:0007669"/>
    <property type="project" value="TreeGrafter"/>
</dbReference>
<evidence type="ECO:0000256" key="2">
    <source>
        <dbReference type="ARBA" id="ARBA00017589"/>
    </source>
</evidence>
<dbReference type="Gene3D" id="3.90.1030.20">
    <property type="entry name" value="DNA polymerase delta, p66 (Cdc27) subunit, wHTH domain"/>
    <property type="match status" value="1"/>
</dbReference>
<comment type="subcellular location">
    <subcellularLocation>
        <location evidence="1">Nucleus</location>
    </subcellularLocation>
</comment>
<keyword evidence="7" id="KW-1185">Reference proteome</keyword>
<dbReference type="Proteomes" id="UP000789570">
    <property type="component" value="Unassembled WGS sequence"/>
</dbReference>
<feature type="compositionally biased region" description="Polar residues" evidence="5">
    <location>
        <begin position="298"/>
        <end position="313"/>
    </location>
</feature>
<dbReference type="FunFam" id="3.90.1030.20:FF:000002">
    <property type="entry name" value="DNA polymerase delta subunit"/>
    <property type="match status" value="1"/>
</dbReference>
<comment type="caution">
    <text evidence="6">The sequence shown here is derived from an EMBL/GenBank/DDBJ whole genome shotgun (WGS) entry which is preliminary data.</text>
</comment>
<reference evidence="6" key="1">
    <citation type="submission" date="2021-06" db="EMBL/GenBank/DDBJ databases">
        <authorList>
            <person name="Kallberg Y."/>
            <person name="Tangrot J."/>
            <person name="Rosling A."/>
        </authorList>
    </citation>
    <scope>NUCLEOTIDE SEQUENCE</scope>
    <source>
        <strain evidence="6">UK204</strain>
    </source>
</reference>
<dbReference type="GO" id="GO:0006271">
    <property type="term" value="P:DNA strand elongation involved in DNA replication"/>
    <property type="evidence" value="ECO:0007669"/>
    <property type="project" value="TreeGrafter"/>
</dbReference>
<evidence type="ECO:0000256" key="3">
    <source>
        <dbReference type="ARBA" id="ARBA00022705"/>
    </source>
</evidence>
<feature type="region of interest" description="Disordered" evidence="5">
    <location>
        <begin position="346"/>
        <end position="397"/>
    </location>
</feature>
<organism evidence="6 7">
    <name type="scientific">Funneliformis caledonium</name>
    <dbReference type="NCBI Taxonomy" id="1117310"/>
    <lineage>
        <taxon>Eukaryota</taxon>
        <taxon>Fungi</taxon>
        <taxon>Fungi incertae sedis</taxon>
        <taxon>Mucoromycota</taxon>
        <taxon>Glomeromycotina</taxon>
        <taxon>Glomeromycetes</taxon>
        <taxon>Glomerales</taxon>
        <taxon>Glomeraceae</taxon>
        <taxon>Funneliformis</taxon>
    </lineage>
</organism>
<evidence type="ECO:0000313" key="6">
    <source>
        <dbReference type="EMBL" id="CAG8670543.1"/>
    </source>
</evidence>
<feature type="compositionally biased region" description="Basic and acidic residues" evidence="5">
    <location>
        <begin position="185"/>
        <end position="215"/>
    </location>
</feature>
<sequence length="397" mass="45293">MTITEQLEIIKQLVLKERKIVTYEWLSKYLNIHVNEAKPLLYKFVSEYGSSNKESFYTVYCISGVSTINDQHTVTLIYQENLENIRKDFSKVSSLHVYSVQPKCPTEAELVKANQGSIDKVSTEPVLPSNTNREVTLTANKKESSNTSIKPNEKESEKVNPTQPEISKPNTVTIKSAFSKEKQLINKQNDDSHLGKATSHEIETSKEEQEDRQSEGKQFVNQQKNDKTEDIVPQDESKTSNKKSKKRKSDECESNLDEASKEGRVNNKQKNDLDLQNTTEKFMTIMTIDNAEKDQPQEKQSAVSASPDQQSALPTKKRGRRQTLKFRSYVNEKGYTVRENYHEWESFSEDESVLEPPAKKSQKAIKAQEPKGVAKRVKKKKGDNGSQKSLLNFFGKK</sequence>
<feature type="compositionally biased region" description="Basic and acidic residues" evidence="5">
    <location>
        <begin position="258"/>
        <end position="273"/>
    </location>
</feature>
<keyword evidence="4" id="KW-0539">Nucleus</keyword>
<feature type="region of interest" description="Disordered" evidence="5">
    <location>
        <begin position="185"/>
        <end position="325"/>
    </location>
</feature>
<accession>A0A9N9HAX4</accession>
<proteinExistence type="predicted"/>
<dbReference type="Pfam" id="PF09507">
    <property type="entry name" value="CDC27"/>
    <property type="match status" value="2"/>
</dbReference>
<dbReference type="InterPro" id="IPR041913">
    <property type="entry name" value="POLD3_sf"/>
</dbReference>
<evidence type="ECO:0000256" key="1">
    <source>
        <dbReference type="ARBA" id="ARBA00004123"/>
    </source>
</evidence>
<dbReference type="GO" id="GO:1904161">
    <property type="term" value="P:DNA synthesis involved in UV-damage excision repair"/>
    <property type="evidence" value="ECO:0007669"/>
    <property type="project" value="TreeGrafter"/>
</dbReference>
<dbReference type="OrthoDB" id="514823at2759"/>
<keyword evidence="3" id="KW-0235">DNA replication</keyword>